<evidence type="ECO:0000313" key="4">
    <source>
        <dbReference type="Proteomes" id="UP000439022"/>
    </source>
</evidence>
<evidence type="ECO:0000256" key="1">
    <source>
        <dbReference type="SAM" id="MobiDB-lite"/>
    </source>
</evidence>
<evidence type="ECO:0000313" key="3">
    <source>
        <dbReference type="EMBL" id="MRX22919.1"/>
    </source>
</evidence>
<dbReference type="AlphaFoldDB" id="A0A6A8GJ73"/>
<comment type="caution">
    <text evidence="3">The sequence shown here is derived from an EMBL/GenBank/DDBJ whole genome shotgun (WGS) entry which is preliminary data.</text>
</comment>
<organism evidence="3 4">
    <name type="scientific">Haloferax litoreum</name>
    <dbReference type="NCBI Taxonomy" id="2666140"/>
    <lineage>
        <taxon>Archaea</taxon>
        <taxon>Methanobacteriati</taxon>
        <taxon>Methanobacteriota</taxon>
        <taxon>Stenosarchaea group</taxon>
        <taxon>Halobacteria</taxon>
        <taxon>Halobacteriales</taxon>
        <taxon>Haloferacaceae</taxon>
        <taxon>Haloferax</taxon>
    </lineage>
</organism>
<dbReference type="RefSeq" id="WP_151163364.1">
    <property type="nucleotide sequence ID" value="NZ_WKJO01000001.1"/>
</dbReference>
<gene>
    <name evidence="3" type="ORF">GJR96_13275</name>
</gene>
<reference evidence="3 4" key="1">
    <citation type="submission" date="2019-11" db="EMBL/GenBank/DDBJ databases">
        <title>Whole genome sequence of Haloferax sp. MBLA0076.</title>
        <authorList>
            <person name="Seo M.-J."/>
            <person name="Cho E.-S."/>
        </authorList>
    </citation>
    <scope>NUCLEOTIDE SEQUENCE [LARGE SCALE GENOMIC DNA]</scope>
    <source>
        <strain evidence="3 4">MBLA0076</strain>
    </source>
</reference>
<dbReference type="Pfam" id="PF24036">
    <property type="entry name" value="DUF7345"/>
    <property type="match status" value="1"/>
</dbReference>
<keyword evidence="4" id="KW-1185">Reference proteome</keyword>
<dbReference type="Proteomes" id="UP000439022">
    <property type="component" value="Unassembled WGS sequence"/>
</dbReference>
<evidence type="ECO:0000259" key="2">
    <source>
        <dbReference type="Pfam" id="PF24036"/>
    </source>
</evidence>
<accession>A0A6A8GJ73</accession>
<name>A0A6A8GJ73_9EURY</name>
<proteinExistence type="predicted"/>
<feature type="domain" description="DUF7345" evidence="2">
    <location>
        <begin position="62"/>
        <end position="183"/>
    </location>
</feature>
<protein>
    <recommendedName>
        <fullName evidence="2">DUF7345 domain-containing protein</fullName>
    </recommendedName>
</protein>
<dbReference type="EMBL" id="WKJO01000001">
    <property type="protein sequence ID" value="MRX22919.1"/>
    <property type="molecule type" value="Genomic_DNA"/>
</dbReference>
<sequence>MADNGRVRAIGRLLAALVVLSTLSGSGVAAPTTVGSTHASTVDSTASQSSMQTLNDTSAFVVTLAPDGSARVTLRLLYDLTEDAERTGFERLKSNASTFADSYATRLEPLATRASNETGREMTIRDPVAQFDKLNEGTTGLVELSVTWTNVASSTDETLVLAEPFDEGFDPDRAFVVRAPDGYQVASVAPNPDVKSSSVVAWNTSGPLDGLSVSFESTDSTDDQSSDVSTSSTDMPVGPEPVIALLTVAVVLGILGRRRD</sequence>
<feature type="region of interest" description="Disordered" evidence="1">
    <location>
        <begin position="212"/>
        <end position="236"/>
    </location>
</feature>
<dbReference type="InterPro" id="IPR055769">
    <property type="entry name" value="DUF7345"/>
</dbReference>